<evidence type="ECO:0000313" key="1">
    <source>
        <dbReference type="EMBL" id="QUS35875.1"/>
    </source>
</evidence>
<dbReference type="AlphaFoldDB" id="A0A8J8SKG4"/>
<evidence type="ECO:0008006" key="3">
    <source>
        <dbReference type="Google" id="ProtNLM"/>
    </source>
</evidence>
<reference evidence="1" key="1">
    <citation type="submission" date="2020-01" db="EMBL/GenBank/DDBJ databases">
        <authorList>
            <person name="Yang Y."/>
            <person name="Kwon Y.M."/>
        </authorList>
    </citation>
    <scope>NUCLEOTIDE SEQUENCE</scope>
    <source>
        <strain evidence="1">PG104</strain>
    </source>
</reference>
<evidence type="ECO:0000313" key="2">
    <source>
        <dbReference type="Proteomes" id="UP000679284"/>
    </source>
</evidence>
<keyword evidence="2" id="KW-1185">Reference proteome</keyword>
<protein>
    <recommendedName>
        <fullName evidence="3">Sulfotransferase family protein</fullName>
    </recommendedName>
</protein>
<dbReference type="RefSeq" id="WP_211783094.1">
    <property type="nucleotide sequence ID" value="NZ_CP047289.1"/>
</dbReference>
<dbReference type="Proteomes" id="UP000679284">
    <property type="component" value="Chromosome"/>
</dbReference>
<gene>
    <name evidence="1" type="ORF">GR316_06130</name>
</gene>
<dbReference type="EMBL" id="CP047289">
    <property type="protein sequence ID" value="QUS35875.1"/>
    <property type="molecule type" value="Genomic_DNA"/>
</dbReference>
<accession>A0A8J8SKG4</accession>
<name>A0A8J8SKG4_9RHOB</name>
<sequence length="311" mass="34609">MRTCYLHAGMPKTGSTSIQNAFHGYASDTLRYADLGHSNHGTPLVSCFAAKPEKFYIFRNRQYSAARVAEEVTKHRSRLEREVKKPGDLILSSEAIVDHLNAEEIGAMADFLRGHFDRVQVIIYVRPLASLAASQMQERIKAGQMKFFVPDPTYKRRFQAFIEHFGRDSITFVRFTREDLVGGSPVSDFCSRVGAKDLAKDDVSQNEALSAEALGALYAFNKFVGPHLPMRSKVEMRTALKTRLRNVKGTKFALTEDLVNAHIKKHAADVLWAEETCGFDVRGRTVSAADAIGSEADLLAAAARAKPSRKR</sequence>
<dbReference type="InterPro" id="IPR027417">
    <property type="entry name" value="P-loop_NTPase"/>
</dbReference>
<dbReference type="KEGG" id="fap:GR316_06130"/>
<dbReference type="SUPFAM" id="SSF52540">
    <property type="entry name" value="P-loop containing nucleoside triphosphate hydrolases"/>
    <property type="match status" value="1"/>
</dbReference>
<proteinExistence type="predicted"/>
<organism evidence="1 2">
    <name type="scientific">Falsirhodobacter algicola</name>
    <dbReference type="NCBI Taxonomy" id="2692330"/>
    <lineage>
        <taxon>Bacteria</taxon>
        <taxon>Pseudomonadati</taxon>
        <taxon>Pseudomonadota</taxon>
        <taxon>Alphaproteobacteria</taxon>
        <taxon>Rhodobacterales</taxon>
        <taxon>Paracoccaceae</taxon>
        <taxon>Falsirhodobacter</taxon>
    </lineage>
</organism>